<dbReference type="STRING" id="390242.SAMN04488024_101664"/>
<accession>A0A1G6K5F5</accession>
<dbReference type="AlphaFoldDB" id="A0A1G6K5F5"/>
<proteinExistence type="predicted"/>
<gene>
    <name evidence="1" type="ORF">SAMN04488024_101664</name>
</gene>
<reference evidence="2" key="1">
    <citation type="submission" date="2016-10" db="EMBL/GenBank/DDBJ databases">
        <authorList>
            <person name="Varghese N."/>
            <person name="Submissions S."/>
        </authorList>
    </citation>
    <scope>NUCLEOTIDE SEQUENCE [LARGE SCALE GENOMIC DNA]</scope>
    <source>
        <strain evidence="2">DSM 18609</strain>
    </source>
</reference>
<name>A0A1G6K5F5_9SPHI</name>
<organism evidence="1 2">
    <name type="scientific">Pedobacter soli</name>
    <dbReference type="NCBI Taxonomy" id="390242"/>
    <lineage>
        <taxon>Bacteria</taxon>
        <taxon>Pseudomonadati</taxon>
        <taxon>Bacteroidota</taxon>
        <taxon>Sphingobacteriia</taxon>
        <taxon>Sphingobacteriales</taxon>
        <taxon>Sphingobacteriaceae</taxon>
        <taxon>Pedobacter</taxon>
    </lineage>
</organism>
<keyword evidence="2" id="KW-1185">Reference proteome</keyword>
<evidence type="ECO:0000313" key="2">
    <source>
        <dbReference type="Proteomes" id="UP000199455"/>
    </source>
</evidence>
<dbReference type="EMBL" id="FMZH01000001">
    <property type="protein sequence ID" value="SDC26230.1"/>
    <property type="molecule type" value="Genomic_DNA"/>
</dbReference>
<sequence>MAKKTSEEFLGSVIVPWKQSRYGTVVLNGRGSSFRLNRLSEDNQGGN</sequence>
<protein>
    <submittedName>
        <fullName evidence="1">Uncharacterized protein</fullName>
    </submittedName>
</protein>
<evidence type="ECO:0000313" key="1">
    <source>
        <dbReference type="EMBL" id="SDC26230.1"/>
    </source>
</evidence>
<dbReference type="Proteomes" id="UP000199455">
    <property type="component" value="Unassembled WGS sequence"/>
</dbReference>